<evidence type="ECO:0000256" key="4">
    <source>
        <dbReference type="ARBA" id="ARBA00022475"/>
    </source>
</evidence>
<evidence type="ECO:0000256" key="5">
    <source>
        <dbReference type="ARBA" id="ARBA00022692"/>
    </source>
</evidence>
<evidence type="ECO:0000256" key="1">
    <source>
        <dbReference type="ARBA" id="ARBA00004651"/>
    </source>
</evidence>
<dbReference type="EMBL" id="UFXQ01000001">
    <property type="protein sequence ID" value="STC69691.1"/>
    <property type="molecule type" value="Genomic_DNA"/>
</dbReference>
<dbReference type="InterPro" id="IPR036721">
    <property type="entry name" value="RCK_C_sf"/>
</dbReference>
<evidence type="ECO:0000256" key="6">
    <source>
        <dbReference type="ARBA" id="ARBA00022989"/>
    </source>
</evidence>
<accession>A0A376CMG2</accession>
<dbReference type="PANTHER" id="PTHR30445">
    <property type="entry name" value="K(+)_H(+) ANTIPORTER SUBUNIT KHTT"/>
    <property type="match status" value="1"/>
</dbReference>
<dbReference type="STRING" id="35756.GCA_001044155_01947"/>
<dbReference type="PROSITE" id="PS51202">
    <property type="entry name" value="RCK_C"/>
    <property type="match status" value="1"/>
</dbReference>
<dbReference type="GO" id="GO:0005886">
    <property type="term" value="C:plasma membrane"/>
    <property type="evidence" value="ECO:0007669"/>
    <property type="project" value="UniProtKB-SubCell"/>
</dbReference>
<dbReference type="GO" id="GO:0006813">
    <property type="term" value="P:potassium ion transport"/>
    <property type="evidence" value="ECO:0007669"/>
    <property type="project" value="InterPro"/>
</dbReference>
<feature type="transmembrane region" description="Helical" evidence="8">
    <location>
        <begin position="205"/>
        <end position="230"/>
    </location>
</feature>
<keyword evidence="6 8" id="KW-1133">Transmembrane helix</keyword>
<evidence type="ECO:0000259" key="9">
    <source>
        <dbReference type="PROSITE" id="PS51202"/>
    </source>
</evidence>
<dbReference type="Proteomes" id="UP000254467">
    <property type="component" value="Unassembled WGS sequence"/>
</dbReference>
<name>A0A376CMG2_9CORY</name>
<proteinExistence type="inferred from homology"/>
<gene>
    <name evidence="10" type="ORF">NCTC11862_01490</name>
</gene>
<dbReference type="GO" id="GO:0008324">
    <property type="term" value="F:monoatomic cation transmembrane transporter activity"/>
    <property type="evidence" value="ECO:0007669"/>
    <property type="project" value="InterPro"/>
</dbReference>
<sequence>MRLLLNGTDEALDTAIAVLGRPYDIKIEDTGMIFQEYTVSSSEVAGRRIRDIDPLSRGFLIARVRRGDSGFVPTSSTVLNYSDRIRVITAPGRVEEVRECVGDSEKALGNVDLLPFALGLSLGLLLGAIPLPLPGGTTLTLGFGGGPIVAGLILGAINRTGPIHWQLPFHANKTISTLGLALFLAGVGTSAGAGFRQALTDPSSLAYMGVGFVITVFSAVVIGLVGVWLFRLKWDEAMGVSAGMTTNPAVITYLNTQTGTDLADRGYATVYPTTMIGKIVASQVLFLLLV</sequence>
<dbReference type="InterPro" id="IPR050144">
    <property type="entry name" value="AAE_transporter"/>
</dbReference>
<dbReference type="SUPFAM" id="SSF116726">
    <property type="entry name" value="TrkA C-terminal domain-like"/>
    <property type="match status" value="1"/>
</dbReference>
<dbReference type="InterPro" id="IPR006512">
    <property type="entry name" value="YidE_YbjL"/>
</dbReference>
<keyword evidence="11" id="KW-1185">Reference proteome</keyword>
<reference evidence="10 11" key="1">
    <citation type="submission" date="2018-06" db="EMBL/GenBank/DDBJ databases">
        <authorList>
            <consortium name="Pathogen Informatics"/>
            <person name="Doyle S."/>
        </authorList>
    </citation>
    <scope>NUCLEOTIDE SEQUENCE [LARGE SCALE GENOMIC DNA]</scope>
    <source>
        <strain evidence="10 11">NCTC11862</strain>
    </source>
</reference>
<organism evidence="10 11">
    <name type="scientific">Corynebacterium pilosum</name>
    <dbReference type="NCBI Taxonomy" id="35756"/>
    <lineage>
        <taxon>Bacteria</taxon>
        <taxon>Bacillati</taxon>
        <taxon>Actinomycetota</taxon>
        <taxon>Actinomycetes</taxon>
        <taxon>Mycobacteriales</taxon>
        <taxon>Corynebacteriaceae</taxon>
        <taxon>Corynebacterium</taxon>
    </lineage>
</organism>
<feature type="transmembrane region" description="Helical" evidence="8">
    <location>
        <begin position="113"/>
        <end position="133"/>
    </location>
</feature>
<dbReference type="InterPro" id="IPR006037">
    <property type="entry name" value="RCK_C"/>
</dbReference>
<comment type="similarity">
    <text evidence="2">Belongs to the AAE transporter (TC 2.A.81) family.</text>
</comment>
<evidence type="ECO:0000256" key="3">
    <source>
        <dbReference type="ARBA" id="ARBA00022448"/>
    </source>
</evidence>
<evidence type="ECO:0000313" key="11">
    <source>
        <dbReference type="Proteomes" id="UP000254467"/>
    </source>
</evidence>
<dbReference type="PANTHER" id="PTHR30445:SF3">
    <property type="entry name" value="TRANSPORT PROTEIN YIDE-RELATED"/>
    <property type="match status" value="1"/>
</dbReference>
<feature type="transmembrane region" description="Helical" evidence="8">
    <location>
        <begin position="178"/>
        <end position="199"/>
    </location>
</feature>
<evidence type="ECO:0000313" key="10">
    <source>
        <dbReference type="EMBL" id="STC69691.1"/>
    </source>
</evidence>
<protein>
    <submittedName>
        <fullName evidence="10">Transporter</fullName>
    </submittedName>
</protein>
<keyword evidence="5 8" id="KW-0812">Transmembrane</keyword>
<feature type="domain" description="RCK C-terminal" evidence="9">
    <location>
        <begin position="22"/>
        <end position="103"/>
    </location>
</feature>
<keyword evidence="7 8" id="KW-0472">Membrane</keyword>
<keyword evidence="3" id="KW-0813">Transport</keyword>
<evidence type="ECO:0000256" key="8">
    <source>
        <dbReference type="SAM" id="Phobius"/>
    </source>
</evidence>
<keyword evidence="4" id="KW-1003">Cell membrane</keyword>
<evidence type="ECO:0000256" key="2">
    <source>
        <dbReference type="ARBA" id="ARBA00009854"/>
    </source>
</evidence>
<dbReference type="Pfam" id="PF06826">
    <property type="entry name" value="Asp-Al_Ex"/>
    <property type="match status" value="1"/>
</dbReference>
<dbReference type="Pfam" id="PF02080">
    <property type="entry name" value="TrkA_C"/>
    <property type="match status" value="1"/>
</dbReference>
<dbReference type="NCBIfam" id="TIGR01625">
    <property type="entry name" value="YidE_YbjL_dupl"/>
    <property type="match status" value="1"/>
</dbReference>
<evidence type="ECO:0000256" key="7">
    <source>
        <dbReference type="ARBA" id="ARBA00023136"/>
    </source>
</evidence>
<comment type="subcellular location">
    <subcellularLocation>
        <location evidence="1">Cell membrane</location>
        <topology evidence="1">Multi-pass membrane protein</topology>
    </subcellularLocation>
</comment>
<feature type="transmembrane region" description="Helical" evidence="8">
    <location>
        <begin position="139"/>
        <end position="157"/>
    </location>
</feature>
<dbReference type="AlphaFoldDB" id="A0A376CMG2"/>
<dbReference type="Gene3D" id="3.30.70.1450">
    <property type="entry name" value="Regulator of K+ conductance, C-terminal domain"/>
    <property type="match status" value="1"/>
</dbReference>